<sequence length="401" mass="42119">MKFSALVVASAAAAKQSVHDLSAQELAVLGADLADWEAKYGTLAQERGLIPSAVTTRSANDSLTEKLQRLLDTKLAVVEVSKANPDAVFSADNMFALMNEQEFKTYVSVSFQQGGQHLRNAKEVQVPEPAVKALAVDWTSKCNPPVRNQGSCGSCWAHSAVGAAEAAHCLATGQLLSLSVQQVTSCSTQGGSAGCQGGYPWYAIDYTAQGLCLDSDWPYTAQTGSCNRQCNKQQLSIGSSVRTSGESGLSNALNNQPVSVVVEAGNNVWKNYRGGVVSQCPGAQSDHAVIAVGYDGQSYNVKNSWGAGWGESGYIRLARNGGGSGTCNVVEAPSFPQLQSNPTPPSPPTNSPSPPGPSPPSPGPSGCGNRHNICYWPLTGQTIPYSYNDCMAFAGTFVWCP</sequence>
<feature type="domain" description="Peptidase C1A papain C-terminal" evidence="4">
    <location>
        <begin position="132"/>
        <end position="337"/>
    </location>
</feature>
<dbReference type="PRINTS" id="PR00705">
    <property type="entry name" value="PAPAIN"/>
</dbReference>
<evidence type="ECO:0000313" key="7">
    <source>
        <dbReference type="EMBL" id="VFT83554.1"/>
    </source>
</evidence>
<reference evidence="8 9" key="1">
    <citation type="submission" date="2019-03" db="EMBL/GenBank/DDBJ databases">
        <authorList>
            <person name="Gaulin E."/>
            <person name="Dumas B."/>
        </authorList>
    </citation>
    <scope>NUCLEOTIDE SEQUENCE [LARGE SCALE GENOMIC DNA]</scope>
    <source>
        <strain evidence="8">CBS 568.67</strain>
    </source>
</reference>
<dbReference type="EMBL" id="VJMH01003880">
    <property type="protein sequence ID" value="KAF0704550.1"/>
    <property type="molecule type" value="Genomic_DNA"/>
</dbReference>
<dbReference type="InterPro" id="IPR038765">
    <property type="entry name" value="Papain-like_cys_pep_sf"/>
</dbReference>
<name>A0A485KI64_9STRA</name>
<dbReference type="InterPro" id="IPR039417">
    <property type="entry name" value="Peptidase_C1A_papain-like"/>
</dbReference>
<evidence type="ECO:0000313" key="6">
    <source>
        <dbReference type="EMBL" id="KAF0707626.1"/>
    </source>
</evidence>
<gene>
    <name evidence="8" type="primary">Aste57867_7333</name>
    <name evidence="7" type="synonym">Aste57867_6573</name>
    <name evidence="6" type="ORF">As57867_006556</name>
    <name evidence="5" type="ORF">As57867_007307</name>
    <name evidence="7" type="ORF">ASTE57867_6573</name>
    <name evidence="8" type="ORF">ASTE57867_7333</name>
</gene>
<dbReference type="EMBL" id="VJMH01002808">
    <property type="protein sequence ID" value="KAF0707626.1"/>
    <property type="molecule type" value="Genomic_DNA"/>
</dbReference>
<comment type="similarity">
    <text evidence="1">Belongs to the peptidase C1 family.</text>
</comment>
<dbReference type="PANTHER" id="PTHR12411">
    <property type="entry name" value="CYSTEINE PROTEASE FAMILY C1-RELATED"/>
    <property type="match status" value="1"/>
</dbReference>
<keyword evidence="2" id="KW-0865">Zymogen</keyword>
<dbReference type="GO" id="GO:0006508">
    <property type="term" value="P:proteolysis"/>
    <property type="evidence" value="ECO:0007669"/>
    <property type="project" value="InterPro"/>
</dbReference>
<dbReference type="Proteomes" id="UP000332933">
    <property type="component" value="Unassembled WGS sequence"/>
</dbReference>
<dbReference type="EMBL" id="CAADRA010003892">
    <property type="protein sequence ID" value="VFT84251.1"/>
    <property type="molecule type" value="Genomic_DNA"/>
</dbReference>
<dbReference type="Pfam" id="PF00112">
    <property type="entry name" value="Peptidase_C1"/>
    <property type="match status" value="1"/>
</dbReference>
<organism evidence="8 9">
    <name type="scientific">Aphanomyces stellatus</name>
    <dbReference type="NCBI Taxonomy" id="120398"/>
    <lineage>
        <taxon>Eukaryota</taxon>
        <taxon>Sar</taxon>
        <taxon>Stramenopiles</taxon>
        <taxon>Oomycota</taxon>
        <taxon>Saprolegniomycetes</taxon>
        <taxon>Saprolegniales</taxon>
        <taxon>Verrucalvaceae</taxon>
        <taxon>Aphanomyces</taxon>
    </lineage>
</organism>
<keyword evidence="9" id="KW-1185">Reference proteome</keyword>
<dbReference type="GO" id="GO:0008234">
    <property type="term" value="F:cysteine-type peptidase activity"/>
    <property type="evidence" value="ECO:0007669"/>
    <property type="project" value="InterPro"/>
</dbReference>
<evidence type="ECO:0000313" key="9">
    <source>
        <dbReference type="Proteomes" id="UP000332933"/>
    </source>
</evidence>
<dbReference type="Gene3D" id="3.90.70.10">
    <property type="entry name" value="Cysteine proteinases"/>
    <property type="match status" value="1"/>
</dbReference>
<evidence type="ECO:0000313" key="8">
    <source>
        <dbReference type="EMBL" id="VFT84251.1"/>
    </source>
</evidence>
<dbReference type="InterPro" id="IPR013128">
    <property type="entry name" value="Peptidase_C1A"/>
</dbReference>
<dbReference type="CDD" id="cd02248">
    <property type="entry name" value="Peptidase_C1A"/>
    <property type="match status" value="1"/>
</dbReference>
<proteinExistence type="inferred from homology"/>
<dbReference type="PROSITE" id="PS00139">
    <property type="entry name" value="THIOL_PROTEASE_CYS"/>
    <property type="match status" value="1"/>
</dbReference>
<dbReference type="SUPFAM" id="SSF54001">
    <property type="entry name" value="Cysteine proteinases"/>
    <property type="match status" value="1"/>
</dbReference>
<dbReference type="SMART" id="SM00645">
    <property type="entry name" value="Pept_C1"/>
    <property type="match status" value="1"/>
</dbReference>
<dbReference type="AlphaFoldDB" id="A0A485KI64"/>
<dbReference type="EMBL" id="CAADRA010002811">
    <property type="protein sequence ID" value="VFT83554.1"/>
    <property type="molecule type" value="Genomic_DNA"/>
</dbReference>
<feature type="region of interest" description="Disordered" evidence="3">
    <location>
        <begin position="333"/>
        <end position="365"/>
    </location>
</feature>
<reference evidence="5" key="2">
    <citation type="submission" date="2019-06" db="EMBL/GenBank/DDBJ databases">
        <title>Genomics analysis of Aphanomyces spp. identifies a new class of oomycete effector associated with host adaptation.</title>
        <authorList>
            <person name="Gaulin E."/>
        </authorList>
    </citation>
    <scope>NUCLEOTIDE SEQUENCE</scope>
    <source>
        <strain evidence="5">CBS 578.67</strain>
    </source>
</reference>
<evidence type="ECO:0000313" key="5">
    <source>
        <dbReference type="EMBL" id="KAF0704550.1"/>
    </source>
</evidence>
<evidence type="ECO:0000256" key="2">
    <source>
        <dbReference type="ARBA" id="ARBA00023145"/>
    </source>
</evidence>
<evidence type="ECO:0000259" key="4">
    <source>
        <dbReference type="SMART" id="SM00645"/>
    </source>
</evidence>
<feature type="compositionally biased region" description="Pro residues" evidence="3">
    <location>
        <begin position="342"/>
        <end position="363"/>
    </location>
</feature>
<accession>A0A485KI64</accession>
<dbReference type="OrthoDB" id="6275316at2759"/>
<dbReference type="InterPro" id="IPR000169">
    <property type="entry name" value="Pept_cys_AS"/>
</dbReference>
<evidence type="ECO:0000256" key="3">
    <source>
        <dbReference type="SAM" id="MobiDB-lite"/>
    </source>
</evidence>
<protein>
    <submittedName>
        <fullName evidence="7">Aste57867_6573 protein</fullName>
    </submittedName>
    <submittedName>
        <fullName evidence="8">Aste57867_7333 protein</fullName>
    </submittedName>
</protein>
<dbReference type="InterPro" id="IPR000668">
    <property type="entry name" value="Peptidase_C1A_C"/>
</dbReference>
<evidence type="ECO:0000256" key="1">
    <source>
        <dbReference type="ARBA" id="ARBA00008455"/>
    </source>
</evidence>